<reference evidence="9" key="1">
    <citation type="submission" date="2024-06" db="EMBL/GenBank/DDBJ databases">
        <title>Brevibacterium koreense sp. nov., isolated from jogae-jeotgal, a Korean fermented seafood.</title>
        <authorList>
            <person name="Whon T.W."/>
            <person name="Nam S."/>
            <person name="Kim Y."/>
        </authorList>
    </citation>
    <scope>NUCLEOTIDE SEQUENCE</scope>
    <source>
        <strain evidence="9">CBA3109</strain>
    </source>
</reference>
<evidence type="ECO:0000256" key="1">
    <source>
        <dbReference type="ARBA" id="ARBA00004651"/>
    </source>
</evidence>
<dbReference type="KEGG" id="bkr:AAFP32_15925"/>
<dbReference type="Gene3D" id="1.20.1250.20">
    <property type="entry name" value="MFS general substrate transporter like domains"/>
    <property type="match status" value="2"/>
</dbReference>
<feature type="domain" description="Major facilitator superfamily (MFS) profile" evidence="8">
    <location>
        <begin position="21"/>
        <end position="401"/>
    </location>
</feature>
<dbReference type="Pfam" id="PF07690">
    <property type="entry name" value="MFS_1"/>
    <property type="match status" value="1"/>
</dbReference>
<dbReference type="InterPro" id="IPR011701">
    <property type="entry name" value="MFS"/>
</dbReference>
<feature type="transmembrane region" description="Helical" evidence="7">
    <location>
        <begin position="377"/>
        <end position="396"/>
    </location>
</feature>
<dbReference type="InterPro" id="IPR020846">
    <property type="entry name" value="MFS_dom"/>
</dbReference>
<evidence type="ECO:0000256" key="6">
    <source>
        <dbReference type="ARBA" id="ARBA00023136"/>
    </source>
</evidence>
<feature type="transmembrane region" description="Helical" evidence="7">
    <location>
        <begin position="257"/>
        <end position="277"/>
    </location>
</feature>
<evidence type="ECO:0000256" key="4">
    <source>
        <dbReference type="ARBA" id="ARBA00022692"/>
    </source>
</evidence>
<dbReference type="GO" id="GO:0005886">
    <property type="term" value="C:plasma membrane"/>
    <property type="evidence" value="ECO:0007669"/>
    <property type="project" value="UniProtKB-SubCell"/>
</dbReference>
<feature type="transmembrane region" description="Helical" evidence="7">
    <location>
        <begin position="310"/>
        <end position="329"/>
    </location>
</feature>
<dbReference type="AlphaFoldDB" id="A0AAU7UKB1"/>
<dbReference type="InterPro" id="IPR036259">
    <property type="entry name" value="MFS_trans_sf"/>
</dbReference>
<feature type="transmembrane region" description="Helical" evidence="7">
    <location>
        <begin position="284"/>
        <end position="304"/>
    </location>
</feature>
<evidence type="ECO:0000259" key="8">
    <source>
        <dbReference type="PROSITE" id="PS50850"/>
    </source>
</evidence>
<feature type="transmembrane region" description="Helical" evidence="7">
    <location>
        <begin position="350"/>
        <end position="371"/>
    </location>
</feature>
<dbReference type="PROSITE" id="PS50850">
    <property type="entry name" value="MFS"/>
    <property type="match status" value="1"/>
</dbReference>
<protein>
    <submittedName>
        <fullName evidence="9">MFS transporter</fullName>
    </submittedName>
</protein>
<feature type="transmembrane region" description="Helical" evidence="7">
    <location>
        <begin position="146"/>
        <end position="167"/>
    </location>
</feature>
<evidence type="ECO:0000313" key="9">
    <source>
        <dbReference type="EMBL" id="XBV89031.1"/>
    </source>
</evidence>
<dbReference type="PANTHER" id="PTHR23517:SF13">
    <property type="entry name" value="MAJOR FACILITATOR SUPERFAMILY MFS_1"/>
    <property type="match status" value="1"/>
</dbReference>
<dbReference type="SUPFAM" id="SSF103473">
    <property type="entry name" value="MFS general substrate transporter"/>
    <property type="match status" value="1"/>
</dbReference>
<comment type="subcellular location">
    <subcellularLocation>
        <location evidence="1">Cell membrane</location>
        <topology evidence="1">Multi-pass membrane protein</topology>
    </subcellularLocation>
</comment>
<name>A0AAU7UKB1_9MICO</name>
<feature type="transmembrane region" description="Helical" evidence="7">
    <location>
        <begin position="116"/>
        <end position="134"/>
    </location>
</feature>
<evidence type="ECO:0000256" key="2">
    <source>
        <dbReference type="ARBA" id="ARBA00022448"/>
    </source>
</evidence>
<keyword evidence="4 7" id="KW-0812">Transmembrane</keyword>
<sequence>MKRSASAELEPEGKKRGTGWTLAATTYVFAVVMIGTTLPTPLYPRYQVEFGFGSTQTTLLFSIYAGAVIVALVFFGRLSEAWGRKPLLAAGVIVSLVSALLFLFGDHLGLLYTGRVMSGIAAGIFTATGTVAVLENAPPGRRRLATSLATAANIGGLGLGNLMSGIVAEALPRPLFTPFLVHACLLLLAGAALLGVKESALSRSHSLRLQLPAIPPESRAVFLRAVPGAVASFAIAGLYSAVAPSFMQQTLGIDSSAVIGTVVFTLFGASAACQLLFQGLADRTLVLCGGLIQIACMASLSIALLTGSTLLLVVSAILGGAGQGFLFTTGMRAITAVTEVRNRTAVTTSYFILAYLAMSAPIIGVGALALLTGLVASTIAFAVATTLVSCLCLLGLRQWSNRSRGADGIDG</sequence>
<gene>
    <name evidence="9" type="ORF">AAFP32_15925</name>
</gene>
<dbReference type="InterPro" id="IPR050171">
    <property type="entry name" value="MFS_Transporters"/>
</dbReference>
<organism evidence="9">
    <name type="scientific">Brevibacterium koreense</name>
    <dbReference type="NCBI Taxonomy" id="3140787"/>
    <lineage>
        <taxon>Bacteria</taxon>
        <taxon>Bacillati</taxon>
        <taxon>Actinomycetota</taxon>
        <taxon>Actinomycetes</taxon>
        <taxon>Micrococcales</taxon>
        <taxon>Brevibacteriaceae</taxon>
        <taxon>Brevibacterium</taxon>
    </lineage>
</organism>
<dbReference type="RefSeq" id="WP_350269974.1">
    <property type="nucleotide sequence ID" value="NZ_CP158281.1"/>
</dbReference>
<dbReference type="EMBL" id="CP158281">
    <property type="protein sequence ID" value="XBV89031.1"/>
    <property type="molecule type" value="Genomic_DNA"/>
</dbReference>
<evidence type="ECO:0000256" key="3">
    <source>
        <dbReference type="ARBA" id="ARBA00022475"/>
    </source>
</evidence>
<evidence type="ECO:0000256" key="5">
    <source>
        <dbReference type="ARBA" id="ARBA00022989"/>
    </source>
</evidence>
<dbReference type="PANTHER" id="PTHR23517">
    <property type="entry name" value="RESISTANCE PROTEIN MDTM, PUTATIVE-RELATED-RELATED"/>
    <property type="match status" value="1"/>
</dbReference>
<feature type="transmembrane region" description="Helical" evidence="7">
    <location>
        <begin position="20"/>
        <end position="38"/>
    </location>
</feature>
<feature type="transmembrane region" description="Helical" evidence="7">
    <location>
        <begin position="221"/>
        <end position="242"/>
    </location>
</feature>
<accession>A0AAU7UKB1</accession>
<feature type="transmembrane region" description="Helical" evidence="7">
    <location>
        <begin position="87"/>
        <end position="104"/>
    </location>
</feature>
<keyword evidence="6 7" id="KW-0472">Membrane</keyword>
<feature type="transmembrane region" description="Helical" evidence="7">
    <location>
        <begin position="58"/>
        <end position="75"/>
    </location>
</feature>
<feature type="transmembrane region" description="Helical" evidence="7">
    <location>
        <begin position="179"/>
        <end position="200"/>
    </location>
</feature>
<dbReference type="GO" id="GO:0022857">
    <property type="term" value="F:transmembrane transporter activity"/>
    <property type="evidence" value="ECO:0007669"/>
    <property type="project" value="InterPro"/>
</dbReference>
<keyword evidence="2" id="KW-0813">Transport</keyword>
<keyword evidence="5 7" id="KW-1133">Transmembrane helix</keyword>
<keyword evidence="3" id="KW-1003">Cell membrane</keyword>
<evidence type="ECO:0000256" key="7">
    <source>
        <dbReference type="SAM" id="Phobius"/>
    </source>
</evidence>
<proteinExistence type="predicted"/>